<dbReference type="InterPro" id="IPR055264">
    <property type="entry name" value="BOD1/SHG1_dom"/>
</dbReference>
<evidence type="ECO:0000313" key="4">
    <source>
        <dbReference type="Proteomes" id="UP000616769"/>
    </source>
</evidence>
<dbReference type="Pfam" id="PF05205">
    <property type="entry name" value="COMPASS-Shg1"/>
    <property type="match status" value="1"/>
</dbReference>
<evidence type="ECO:0000259" key="2">
    <source>
        <dbReference type="Pfam" id="PF05205"/>
    </source>
</evidence>
<dbReference type="OrthoDB" id="7605699at2759"/>
<feature type="compositionally biased region" description="Basic residues" evidence="1">
    <location>
        <begin position="534"/>
        <end position="546"/>
    </location>
</feature>
<dbReference type="PANTHER" id="PTHR31532">
    <property type="entry name" value="BIORIENTATION OF CHROMOSOMES IN CELL DIVISION 1 FAMILY MEMBER"/>
    <property type="match status" value="1"/>
</dbReference>
<dbReference type="VEuPathDB" id="VectorBase:SSCA008859"/>
<evidence type="ECO:0000313" key="3">
    <source>
        <dbReference type="EMBL" id="KPM09891.1"/>
    </source>
</evidence>
<feature type="compositionally biased region" description="Basic and acidic residues" evidence="1">
    <location>
        <begin position="490"/>
        <end position="506"/>
    </location>
</feature>
<feature type="compositionally biased region" description="Basic and acidic residues" evidence="1">
    <location>
        <begin position="521"/>
        <end position="533"/>
    </location>
</feature>
<gene>
    <name evidence="3" type="ORF">QR98_0084370</name>
</gene>
<feature type="region of interest" description="Disordered" evidence="1">
    <location>
        <begin position="432"/>
        <end position="565"/>
    </location>
</feature>
<name>A0A132AFY2_SARSC</name>
<dbReference type="AlphaFoldDB" id="A0A132AFY2"/>
<feature type="compositionally biased region" description="Acidic residues" evidence="1">
    <location>
        <begin position="398"/>
        <end position="408"/>
    </location>
</feature>
<feature type="compositionally biased region" description="Basic and acidic residues" evidence="1">
    <location>
        <begin position="256"/>
        <end position="268"/>
    </location>
</feature>
<feature type="compositionally biased region" description="Acidic residues" evidence="1">
    <location>
        <begin position="215"/>
        <end position="226"/>
    </location>
</feature>
<feature type="domain" description="BOD1/SHG1" evidence="2">
    <location>
        <begin position="16"/>
        <end position="109"/>
    </location>
</feature>
<comment type="caution">
    <text evidence="3">The sequence shown here is derived from an EMBL/GenBank/DDBJ whole genome shotgun (WGS) entry which is preliminary data.</text>
</comment>
<feature type="compositionally biased region" description="Basic residues" evidence="1">
    <location>
        <begin position="458"/>
        <end position="475"/>
    </location>
</feature>
<proteinExistence type="predicted"/>
<dbReference type="EMBL" id="JXLN01014223">
    <property type="protein sequence ID" value="KPM09891.1"/>
    <property type="molecule type" value="Genomic_DNA"/>
</dbReference>
<protein>
    <submittedName>
        <fullName evidence="3">COMPASS-Shg1 domain containing protein</fullName>
    </submittedName>
</protein>
<feature type="region of interest" description="Disordered" evidence="1">
    <location>
        <begin position="194"/>
        <end position="284"/>
    </location>
</feature>
<dbReference type="Proteomes" id="UP000616769">
    <property type="component" value="Unassembled WGS sequence"/>
</dbReference>
<feature type="compositionally biased region" description="Basic and acidic residues" evidence="1">
    <location>
        <begin position="442"/>
        <end position="457"/>
    </location>
</feature>
<feature type="region of interest" description="Disordered" evidence="1">
    <location>
        <begin position="382"/>
        <end position="420"/>
    </location>
</feature>
<dbReference type="GO" id="GO:0031297">
    <property type="term" value="P:replication fork processing"/>
    <property type="evidence" value="ECO:0007669"/>
    <property type="project" value="TreeGrafter"/>
</dbReference>
<dbReference type="PANTHER" id="PTHR31532:SF10">
    <property type="entry name" value="BIORIENTATION OF CHROMOSOMES IN CELL DIVISION PROTEIN 1-LIKE 1"/>
    <property type="match status" value="1"/>
</dbReference>
<feature type="compositionally biased region" description="Polar residues" evidence="1">
    <location>
        <begin position="272"/>
        <end position="284"/>
    </location>
</feature>
<sequence length="565" mass="64698">MVLTTEELDECVYKVIDNLKARGKFDELRKECMADVDRRPSYKKLQNDVESFVLDFLSNQHWSNRINKNQLRNRLRNDLEDSNMLKDGIESLIDQVVDDKIEKEFESSITTTLYDTLKLNDDDDLDQDCIKADMRSPNKTDKNYSQIHKNLNKIDLNDEDSINAISNEESSKESMSFNENQNIDSTIVSTDKTYNHLDNQSSSRLDNNDDLNMTADDDRDNNENEAMEIVWPTPPTAEMLTPGPEQTMDSFCSSSIRDDHQDESDQGKPTKVNGSQPNQTNNPNIVEMIEDLAISSKSETKTDDQNESLRKETEKIIQTSVYELTKSQENNINDDDDSIDIYRDIPSIETCDLSSFEDEVSIDSDSESIKISCQTIIEFRDDMKSLDQPSSSNRNEESIIDEDSDNFEENPGQISQEKSQFVSKKYFLTIDRNGSHSESSSDSEKDNSQSKHSETVKNKKKNKQIFKNSSRKPSRTSKETFIIKSSIKSLQRDGSDSSLQKEENTGKRKKSFNSGVIKQSNRNERYDSSDLYKPRHRLQSSRRSRGKQQSTVHSGSNLLDDDADT</sequence>
<accession>A0A132AFY2</accession>
<evidence type="ECO:0000256" key="1">
    <source>
        <dbReference type="SAM" id="MobiDB-lite"/>
    </source>
</evidence>
<reference evidence="3 4" key="1">
    <citation type="journal article" date="2015" name="Parasit. Vectors">
        <title>Draft genome of the scabies mite.</title>
        <authorList>
            <person name="Rider S.D.Jr."/>
            <person name="Morgan M.S."/>
            <person name="Arlian L.G."/>
        </authorList>
    </citation>
    <scope>NUCLEOTIDE SEQUENCE [LARGE SCALE GENOMIC DNA]</scope>
    <source>
        <strain evidence="3">Arlian Lab</strain>
    </source>
</reference>
<feature type="compositionally biased region" description="Polar residues" evidence="1">
    <location>
        <begin position="194"/>
        <end position="205"/>
    </location>
</feature>
<organism evidence="3 4">
    <name type="scientific">Sarcoptes scabiei</name>
    <name type="common">Itch mite</name>
    <name type="synonym">Acarus scabiei</name>
    <dbReference type="NCBI Taxonomy" id="52283"/>
    <lineage>
        <taxon>Eukaryota</taxon>
        <taxon>Metazoa</taxon>
        <taxon>Ecdysozoa</taxon>
        <taxon>Arthropoda</taxon>
        <taxon>Chelicerata</taxon>
        <taxon>Arachnida</taxon>
        <taxon>Acari</taxon>
        <taxon>Acariformes</taxon>
        <taxon>Sarcoptiformes</taxon>
        <taxon>Astigmata</taxon>
        <taxon>Psoroptidia</taxon>
        <taxon>Sarcoptoidea</taxon>
        <taxon>Sarcoptidae</taxon>
        <taxon>Sarcoptinae</taxon>
        <taxon>Sarcoptes</taxon>
    </lineage>
</organism>
<dbReference type="GO" id="GO:0048188">
    <property type="term" value="C:Set1C/COMPASS complex"/>
    <property type="evidence" value="ECO:0007669"/>
    <property type="project" value="TreeGrafter"/>
</dbReference>